<protein>
    <submittedName>
        <fullName evidence="2">Uncharacterized protein</fullName>
    </submittedName>
</protein>
<dbReference type="PROSITE" id="PS00018">
    <property type="entry name" value="EF_HAND_1"/>
    <property type="match status" value="1"/>
</dbReference>
<feature type="compositionally biased region" description="Low complexity" evidence="1">
    <location>
        <begin position="7"/>
        <end position="19"/>
    </location>
</feature>
<evidence type="ECO:0000313" key="3">
    <source>
        <dbReference type="Proteomes" id="UP000287651"/>
    </source>
</evidence>
<organism evidence="2 3">
    <name type="scientific">Ensete ventricosum</name>
    <name type="common">Abyssinian banana</name>
    <name type="synonym">Musa ensete</name>
    <dbReference type="NCBI Taxonomy" id="4639"/>
    <lineage>
        <taxon>Eukaryota</taxon>
        <taxon>Viridiplantae</taxon>
        <taxon>Streptophyta</taxon>
        <taxon>Embryophyta</taxon>
        <taxon>Tracheophyta</taxon>
        <taxon>Spermatophyta</taxon>
        <taxon>Magnoliopsida</taxon>
        <taxon>Liliopsida</taxon>
        <taxon>Zingiberales</taxon>
        <taxon>Musaceae</taxon>
        <taxon>Ensete</taxon>
    </lineage>
</organism>
<comment type="caution">
    <text evidence="2">The sequence shown here is derived from an EMBL/GenBank/DDBJ whole genome shotgun (WGS) entry which is preliminary data.</text>
</comment>
<accession>A0A426XE74</accession>
<feature type="compositionally biased region" description="Basic and acidic residues" evidence="1">
    <location>
        <begin position="22"/>
        <end position="38"/>
    </location>
</feature>
<dbReference type="EMBL" id="AMZH03021888">
    <property type="protein sequence ID" value="RRT37779.1"/>
    <property type="molecule type" value="Genomic_DNA"/>
</dbReference>
<reference evidence="2 3" key="1">
    <citation type="journal article" date="2014" name="Agronomy (Basel)">
        <title>A Draft Genome Sequence for Ensete ventricosum, the Drought-Tolerant Tree Against Hunger.</title>
        <authorList>
            <person name="Harrison J."/>
            <person name="Moore K.A."/>
            <person name="Paszkiewicz K."/>
            <person name="Jones T."/>
            <person name="Grant M."/>
            <person name="Ambacheew D."/>
            <person name="Muzemil S."/>
            <person name="Studholme D.J."/>
        </authorList>
    </citation>
    <scope>NUCLEOTIDE SEQUENCE [LARGE SCALE GENOMIC DNA]</scope>
</reference>
<dbReference type="Proteomes" id="UP000287651">
    <property type="component" value="Unassembled WGS sequence"/>
</dbReference>
<sequence>MRKQRSGEAAGAEAMVVGGTTEKGRMISPPKDDNERPQEGVTCGRWGGVAVADGLPRKIGDGDNNDRVGEEEVCLLVAAGGSRCRRCANDSWGRVGSSGGGGRSSLYGRSSLIMVSFDNKKRKNSLYYGSNTMIEIKGDCISLYFQIQMERMKEVKRLPL</sequence>
<dbReference type="InterPro" id="IPR018247">
    <property type="entry name" value="EF_Hand_1_Ca_BS"/>
</dbReference>
<evidence type="ECO:0000256" key="1">
    <source>
        <dbReference type="SAM" id="MobiDB-lite"/>
    </source>
</evidence>
<name>A0A426XE74_ENSVE</name>
<gene>
    <name evidence="2" type="ORF">B296_00014429</name>
</gene>
<dbReference type="AlphaFoldDB" id="A0A426XE74"/>
<feature type="region of interest" description="Disordered" evidence="1">
    <location>
        <begin position="1"/>
        <end position="43"/>
    </location>
</feature>
<proteinExistence type="predicted"/>
<evidence type="ECO:0000313" key="2">
    <source>
        <dbReference type="EMBL" id="RRT37779.1"/>
    </source>
</evidence>